<evidence type="ECO:0000313" key="2">
    <source>
        <dbReference type="Proteomes" id="UP001159405"/>
    </source>
</evidence>
<dbReference type="PANTHER" id="PTHR38015">
    <property type="entry name" value="BLR6086 PROTEIN"/>
    <property type="match status" value="1"/>
</dbReference>
<sequence>EGKSDTIKLVICGSGDGAHVFAGIASSRKDTDVRILALHENEAKRWNTALQQKKLEVKFRREGEKTSSIVSKPALVTKNPEDALRDAHMVIFMMYASGCHQVYLEALAPNVKPGTIIVSFSGYPEFEFQVHRVLVEVARQCTIMKFKSLPWTCHITEFGVKCEVTRTMKTLHGIVKVSLASKYALDFTFEQAHFSCFLNWRYPGVDVVGCFCVTTQRKKCQGVGGTGTKLSVGRNSFSTTGLILLKIIQLYTFAAIWVKLIPLYGDGAHVFAGIASSRKDTDVRILALHENEAKRWNTALQQKKLEVTFRCEGEKTSSIVSKPALVTKNPEDAMRDAQIVIFMMYASSCHQVYLEALAPHVKPGTIIVSLTGYPEFEFQVHRVLVEVARQCTIMKFKSLPWTCHITEFGVKCEVTRTMKTLHGIVK</sequence>
<dbReference type="PANTHER" id="PTHR38015:SF1">
    <property type="entry name" value="OPINE DEHYDROGENASE DOMAIN-CONTAINING PROTEIN"/>
    <property type="match status" value="1"/>
</dbReference>
<protein>
    <submittedName>
        <fullName evidence="1">Uncharacterized protein</fullName>
    </submittedName>
</protein>
<dbReference type="Proteomes" id="UP001159405">
    <property type="component" value="Unassembled WGS sequence"/>
</dbReference>
<feature type="non-terminal residue" evidence="1">
    <location>
        <position position="1"/>
    </location>
</feature>
<gene>
    <name evidence="1" type="ORF">PLOB_00047675</name>
</gene>
<name>A0ABN8PU99_9CNID</name>
<organism evidence="1 2">
    <name type="scientific">Porites lobata</name>
    <dbReference type="NCBI Taxonomy" id="104759"/>
    <lineage>
        <taxon>Eukaryota</taxon>
        <taxon>Metazoa</taxon>
        <taxon>Cnidaria</taxon>
        <taxon>Anthozoa</taxon>
        <taxon>Hexacorallia</taxon>
        <taxon>Scleractinia</taxon>
        <taxon>Fungiina</taxon>
        <taxon>Poritidae</taxon>
        <taxon>Porites</taxon>
    </lineage>
</organism>
<dbReference type="EMBL" id="CALNXK010000089">
    <property type="protein sequence ID" value="CAH3150558.1"/>
    <property type="molecule type" value="Genomic_DNA"/>
</dbReference>
<feature type="non-terminal residue" evidence="1">
    <location>
        <position position="426"/>
    </location>
</feature>
<dbReference type="InterPro" id="IPR036291">
    <property type="entry name" value="NAD(P)-bd_dom_sf"/>
</dbReference>
<reference evidence="1 2" key="1">
    <citation type="submission" date="2022-05" db="EMBL/GenBank/DDBJ databases">
        <authorList>
            <consortium name="Genoscope - CEA"/>
            <person name="William W."/>
        </authorList>
    </citation>
    <scope>NUCLEOTIDE SEQUENCE [LARGE SCALE GENOMIC DNA]</scope>
</reference>
<accession>A0ABN8PU99</accession>
<dbReference type="InterPro" id="IPR051729">
    <property type="entry name" value="Opine/Lysopine_DH"/>
</dbReference>
<dbReference type="Gene3D" id="3.40.50.720">
    <property type="entry name" value="NAD(P)-binding Rossmann-like Domain"/>
    <property type="match status" value="2"/>
</dbReference>
<keyword evidence="2" id="KW-1185">Reference proteome</keyword>
<comment type="caution">
    <text evidence="1">The sequence shown here is derived from an EMBL/GenBank/DDBJ whole genome shotgun (WGS) entry which is preliminary data.</text>
</comment>
<proteinExistence type="predicted"/>
<evidence type="ECO:0000313" key="1">
    <source>
        <dbReference type="EMBL" id="CAH3150558.1"/>
    </source>
</evidence>
<dbReference type="SUPFAM" id="SSF51735">
    <property type="entry name" value="NAD(P)-binding Rossmann-fold domains"/>
    <property type="match status" value="2"/>
</dbReference>